<dbReference type="PANTHER" id="PTHR24296">
    <property type="entry name" value="CYTOCHROME P450"/>
    <property type="match status" value="1"/>
</dbReference>
<reference evidence="8 9" key="1">
    <citation type="journal article" date="2023" name="Plants (Basel)">
        <title>Bridging the Gap: Combining Genomics and Transcriptomics Approaches to Understand Stylosanthes scabra, an Orphan Legume from the Brazilian Caatinga.</title>
        <authorList>
            <person name="Ferreira-Neto J.R.C."/>
            <person name="da Silva M.D."/>
            <person name="Binneck E."/>
            <person name="de Melo N.F."/>
            <person name="da Silva R.H."/>
            <person name="de Melo A.L.T.M."/>
            <person name="Pandolfi V."/>
            <person name="Bustamante F.O."/>
            <person name="Brasileiro-Vidal A.C."/>
            <person name="Benko-Iseppon A.M."/>
        </authorList>
    </citation>
    <scope>NUCLEOTIDE SEQUENCE [LARGE SCALE GENOMIC DNA]</scope>
    <source>
        <tissue evidence="8">Leaves</tissue>
    </source>
</reference>
<evidence type="ECO:0000313" key="9">
    <source>
        <dbReference type="Proteomes" id="UP001341840"/>
    </source>
</evidence>
<evidence type="ECO:0000256" key="1">
    <source>
        <dbReference type="ARBA" id="ARBA00001971"/>
    </source>
</evidence>
<dbReference type="SUPFAM" id="SSF48264">
    <property type="entry name" value="Cytochrome P450"/>
    <property type="match status" value="1"/>
</dbReference>
<evidence type="ECO:0000256" key="6">
    <source>
        <dbReference type="ARBA" id="ARBA00023004"/>
    </source>
</evidence>
<keyword evidence="4" id="KW-0479">Metal-binding</keyword>
<dbReference type="InterPro" id="IPR036396">
    <property type="entry name" value="Cyt_P450_sf"/>
</dbReference>
<keyword evidence="3" id="KW-0349">Heme</keyword>
<evidence type="ECO:0000256" key="2">
    <source>
        <dbReference type="ARBA" id="ARBA00010617"/>
    </source>
</evidence>
<keyword evidence="6" id="KW-0408">Iron</keyword>
<proteinExistence type="inferred from homology"/>
<comment type="caution">
    <text evidence="8">The sequence shown here is derived from an EMBL/GenBank/DDBJ whole genome shotgun (WGS) entry which is preliminary data.</text>
</comment>
<accession>A0ABU6WFF6</accession>
<evidence type="ECO:0000256" key="3">
    <source>
        <dbReference type="ARBA" id="ARBA00022617"/>
    </source>
</evidence>
<evidence type="ECO:0000256" key="5">
    <source>
        <dbReference type="ARBA" id="ARBA00023002"/>
    </source>
</evidence>
<dbReference type="Proteomes" id="UP001341840">
    <property type="component" value="Unassembled WGS sequence"/>
</dbReference>
<evidence type="ECO:0000313" key="8">
    <source>
        <dbReference type="EMBL" id="MED6183972.1"/>
    </source>
</evidence>
<evidence type="ECO:0000256" key="4">
    <source>
        <dbReference type="ARBA" id="ARBA00022723"/>
    </source>
</evidence>
<evidence type="ECO:0008006" key="10">
    <source>
        <dbReference type="Google" id="ProtNLM"/>
    </source>
</evidence>
<comment type="similarity">
    <text evidence="2">Belongs to the cytochrome P450 family.</text>
</comment>
<dbReference type="Gene3D" id="1.10.630.10">
    <property type="entry name" value="Cytochrome P450"/>
    <property type="match status" value="1"/>
</dbReference>
<keyword evidence="5" id="KW-0560">Oxidoreductase</keyword>
<comment type="cofactor">
    <cofactor evidence="1">
        <name>heme</name>
        <dbReference type="ChEBI" id="CHEBI:30413"/>
    </cofactor>
</comment>
<dbReference type="EMBL" id="JASCZI010181489">
    <property type="protein sequence ID" value="MED6183972.1"/>
    <property type="molecule type" value="Genomic_DNA"/>
</dbReference>
<gene>
    <name evidence="8" type="ORF">PIB30_042842</name>
</gene>
<dbReference type="Pfam" id="PF00067">
    <property type="entry name" value="p450"/>
    <property type="match status" value="1"/>
</dbReference>
<evidence type="ECO:0000256" key="7">
    <source>
        <dbReference type="ARBA" id="ARBA00023033"/>
    </source>
</evidence>
<keyword evidence="9" id="KW-1185">Reference proteome</keyword>
<organism evidence="8 9">
    <name type="scientific">Stylosanthes scabra</name>
    <dbReference type="NCBI Taxonomy" id="79078"/>
    <lineage>
        <taxon>Eukaryota</taxon>
        <taxon>Viridiplantae</taxon>
        <taxon>Streptophyta</taxon>
        <taxon>Embryophyta</taxon>
        <taxon>Tracheophyta</taxon>
        <taxon>Spermatophyta</taxon>
        <taxon>Magnoliopsida</taxon>
        <taxon>eudicotyledons</taxon>
        <taxon>Gunneridae</taxon>
        <taxon>Pentapetalae</taxon>
        <taxon>rosids</taxon>
        <taxon>fabids</taxon>
        <taxon>Fabales</taxon>
        <taxon>Fabaceae</taxon>
        <taxon>Papilionoideae</taxon>
        <taxon>50 kb inversion clade</taxon>
        <taxon>dalbergioids sensu lato</taxon>
        <taxon>Dalbergieae</taxon>
        <taxon>Pterocarpus clade</taxon>
        <taxon>Stylosanthes</taxon>
    </lineage>
</organism>
<name>A0ABU6WFF6_9FABA</name>
<sequence length="373" mass="43319">MLPQVLCNLSQLHDFVTNVLRQNGGTGEFMGPWFTKMNYMVTSDPMNFHHIMSKHFDDYVKGPEFREIFQPFGEDFLTADSEAWKYSRTLLFHSLFRKKSFETMLGKNIQKKVLNITCFQSLIMHGCMEWFLDLQDVFSRLMFDETCLMLLGYDPNSLSIDFPLLEVEKAFDEAEESIFYRQVVPRSVWKFQEWLQIGEEKKMTKACKVFDEFLHSFIATKRQEELSKCNKSSDDLLGALMMMRDENGEIVHDDKYVKDAIFNLFVAGRDIITSTLTWFFLLVATNPLVESKILDEIEENFGAINELEKHQILGIESVKKLVYLHGALCESLRLFPPVPIERKQSLKYDTLPSGHGVNPNTPILLFIYAMGRS</sequence>
<dbReference type="InterPro" id="IPR001128">
    <property type="entry name" value="Cyt_P450"/>
</dbReference>
<protein>
    <recommendedName>
        <fullName evidence="10">Cytochrome P450</fullName>
    </recommendedName>
</protein>
<keyword evidence="7" id="KW-0503">Monooxygenase</keyword>